<keyword evidence="4" id="KW-0143">Chaperone</keyword>
<dbReference type="SUPFAM" id="SSF52540">
    <property type="entry name" value="P-loop containing nucleoside triphosphate hydrolases"/>
    <property type="match status" value="2"/>
</dbReference>
<evidence type="ECO:0000313" key="9">
    <source>
        <dbReference type="EMBL" id="TVU07182.1"/>
    </source>
</evidence>
<evidence type="ECO:0000256" key="3">
    <source>
        <dbReference type="ARBA" id="ARBA00022840"/>
    </source>
</evidence>
<dbReference type="AlphaFoldDB" id="A0A5J9T752"/>
<evidence type="ECO:0000313" key="10">
    <source>
        <dbReference type="Proteomes" id="UP000324897"/>
    </source>
</evidence>
<dbReference type="SMART" id="SM01086">
    <property type="entry name" value="ClpB_D2-small"/>
    <property type="match status" value="1"/>
</dbReference>
<dbReference type="PRINTS" id="PR00300">
    <property type="entry name" value="CLPPROTEASEA"/>
</dbReference>
<feature type="region of interest" description="Disordered" evidence="7">
    <location>
        <begin position="77"/>
        <end position="105"/>
    </location>
</feature>
<evidence type="ECO:0000256" key="6">
    <source>
        <dbReference type="SAM" id="Coils"/>
    </source>
</evidence>
<dbReference type="InterPro" id="IPR001270">
    <property type="entry name" value="ClpA/B"/>
</dbReference>
<evidence type="ECO:0000256" key="4">
    <source>
        <dbReference type="ARBA" id="ARBA00023186"/>
    </source>
</evidence>
<keyword evidence="2" id="KW-0547">Nucleotide-binding</keyword>
<feature type="compositionally biased region" description="Acidic residues" evidence="7">
    <location>
        <begin position="964"/>
        <end position="1023"/>
    </location>
</feature>
<feature type="domain" description="Clp R" evidence="8">
    <location>
        <begin position="1"/>
        <end position="172"/>
    </location>
</feature>
<dbReference type="InterPro" id="IPR004176">
    <property type="entry name" value="Clp_R_N"/>
</dbReference>
<dbReference type="Pfam" id="PF10431">
    <property type="entry name" value="ClpB_D2-small"/>
    <property type="match status" value="1"/>
</dbReference>
<dbReference type="InterPro" id="IPR050130">
    <property type="entry name" value="ClpA_ClpB"/>
</dbReference>
<dbReference type="InterPro" id="IPR003593">
    <property type="entry name" value="AAA+_ATPase"/>
</dbReference>
<keyword evidence="3" id="KW-0067">ATP-binding</keyword>
<feature type="compositionally biased region" description="Basic and acidic residues" evidence="7">
    <location>
        <begin position="7"/>
        <end position="22"/>
    </location>
</feature>
<dbReference type="FunFam" id="3.40.50.300:FF:000025">
    <property type="entry name" value="ATP-dependent Clp protease subunit"/>
    <property type="match status" value="1"/>
</dbReference>
<dbReference type="CDD" id="cd00009">
    <property type="entry name" value="AAA"/>
    <property type="match status" value="1"/>
</dbReference>
<dbReference type="GO" id="GO:0034605">
    <property type="term" value="P:cellular response to heat"/>
    <property type="evidence" value="ECO:0007669"/>
    <property type="project" value="TreeGrafter"/>
</dbReference>
<reference evidence="9 10" key="1">
    <citation type="journal article" date="2019" name="Sci. Rep.">
        <title>A high-quality genome of Eragrostis curvula grass provides insights into Poaceae evolution and supports new strategies to enhance forage quality.</title>
        <authorList>
            <person name="Carballo J."/>
            <person name="Santos B.A.C.M."/>
            <person name="Zappacosta D."/>
            <person name="Garbus I."/>
            <person name="Selva J.P."/>
            <person name="Gallo C.A."/>
            <person name="Diaz A."/>
            <person name="Albertini E."/>
            <person name="Caccamo M."/>
            <person name="Echenique V."/>
        </authorList>
    </citation>
    <scope>NUCLEOTIDE SEQUENCE [LARGE SCALE GENOMIC DNA]</scope>
    <source>
        <strain evidence="10">cv. Victoria</strain>
        <tissue evidence="9">Leaf</tissue>
    </source>
</reference>
<dbReference type="Gene3D" id="3.40.50.300">
    <property type="entry name" value="P-loop containing nucleotide triphosphate hydrolases"/>
    <property type="match status" value="2"/>
</dbReference>
<keyword evidence="6" id="KW-0175">Coiled coil</keyword>
<evidence type="ECO:0000256" key="1">
    <source>
        <dbReference type="ARBA" id="ARBA00022737"/>
    </source>
</evidence>
<dbReference type="Gene3D" id="1.10.8.60">
    <property type="match status" value="2"/>
</dbReference>
<dbReference type="InterPro" id="IPR003959">
    <property type="entry name" value="ATPase_AAA_core"/>
</dbReference>
<dbReference type="InterPro" id="IPR028299">
    <property type="entry name" value="ClpA/B_CS2"/>
</dbReference>
<dbReference type="Gene3D" id="4.10.860.10">
    <property type="entry name" value="UVR domain"/>
    <property type="match status" value="1"/>
</dbReference>
<dbReference type="GO" id="GO:0005524">
    <property type="term" value="F:ATP binding"/>
    <property type="evidence" value="ECO:0007669"/>
    <property type="project" value="UniProtKB-KW"/>
</dbReference>
<keyword evidence="10" id="KW-1185">Reference proteome</keyword>
<dbReference type="InterPro" id="IPR041546">
    <property type="entry name" value="ClpA/ClpB_AAA_lid"/>
</dbReference>
<feature type="region of interest" description="Disordered" evidence="7">
    <location>
        <begin position="1"/>
        <end position="22"/>
    </location>
</feature>
<evidence type="ECO:0000256" key="7">
    <source>
        <dbReference type="SAM" id="MobiDB-lite"/>
    </source>
</evidence>
<dbReference type="Proteomes" id="UP000324897">
    <property type="component" value="Unassembled WGS sequence"/>
</dbReference>
<name>A0A5J9T752_9POAL</name>
<protein>
    <recommendedName>
        <fullName evidence="8">Clp R domain-containing protein</fullName>
    </recommendedName>
</protein>
<dbReference type="Gene3D" id="1.10.1780.10">
    <property type="entry name" value="Clp, N-terminal domain"/>
    <property type="match status" value="1"/>
</dbReference>
<dbReference type="PANTHER" id="PTHR11638">
    <property type="entry name" value="ATP-DEPENDENT CLP PROTEASE"/>
    <property type="match status" value="1"/>
</dbReference>
<feature type="coiled-coil region" evidence="6">
    <location>
        <begin position="453"/>
        <end position="507"/>
    </location>
</feature>
<feature type="non-terminal residue" evidence="9">
    <location>
        <position position="1"/>
    </location>
</feature>
<dbReference type="EMBL" id="RWGY01000045">
    <property type="protein sequence ID" value="TVU07182.1"/>
    <property type="molecule type" value="Genomic_DNA"/>
</dbReference>
<dbReference type="InterPro" id="IPR019489">
    <property type="entry name" value="Clp_ATPase_C"/>
</dbReference>
<dbReference type="Pfam" id="PF17871">
    <property type="entry name" value="AAA_lid_9"/>
    <property type="match status" value="1"/>
</dbReference>
<dbReference type="InterPro" id="IPR027417">
    <property type="entry name" value="P-loop_NTPase"/>
</dbReference>
<gene>
    <name evidence="9" type="ORF">EJB05_47225</name>
</gene>
<evidence type="ECO:0000256" key="5">
    <source>
        <dbReference type="PROSITE-ProRule" id="PRU01251"/>
    </source>
</evidence>
<accession>A0A5J9T752</accession>
<dbReference type="SMART" id="SM00382">
    <property type="entry name" value="AAA"/>
    <property type="match status" value="2"/>
</dbReference>
<dbReference type="GO" id="GO:0005737">
    <property type="term" value="C:cytoplasm"/>
    <property type="evidence" value="ECO:0007669"/>
    <property type="project" value="TreeGrafter"/>
</dbReference>
<dbReference type="OrthoDB" id="47330at2759"/>
<dbReference type="PANTHER" id="PTHR11638:SF183">
    <property type="entry name" value="CHAPERONE PROTEIN CLPB1"/>
    <property type="match status" value="1"/>
</dbReference>
<feature type="non-terminal residue" evidence="9">
    <location>
        <position position="1023"/>
    </location>
</feature>
<dbReference type="GO" id="GO:0016887">
    <property type="term" value="F:ATP hydrolysis activity"/>
    <property type="evidence" value="ECO:0007669"/>
    <property type="project" value="InterPro"/>
</dbReference>
<keyword evidence="1 5" id="KW-0677">Repeat</keyword>
<dbReference type="Pfam" id="PF00004">
    <property type="entry name" value="AAA"/>
    <property type="match status" value="1"/>
</dbReference>
<dbReference type="PROSITE" id="PS00871">
    <property type="entry name" value="CLPAB_2"/>
    <property type="match status" value="1"/>
</dbReference>
<feature type="region of interest" description="Disordered" evidence="7">
    <location>
        <begin position="947"/>
        <end position="1023"/>
    </location>
</feature>
<evidence type="ECO:0000259" key="8">
    <source>
        <dbReference type="PROSITE" id="PS51903"/>
    </source>
</evidence>
<dbReference type="Pfam" id="PF07724">
    <property type="entry name" value="AAA_2"/>
    <property type="match status" value="1"/>
</dbReference>
<proteinExistence type="predicted"/>
<dbReference type="Gramene" id="TVU07182">
    <property type="protein sequence ID" value="TVU07182"/>
    <property type="gene ID" value="EJB05_47225"/>
</dbReference>
<dbReference type="InterPro" id="IPR036628">
    <property type="entry name" value="Clp_N_dom_sf"/>
</dbReference>
<dbReference type="PROSITE" id="PS51903">
    <property type="entry name" value="CLP_R"/>
    <property type="match status" value="1"/>
</dbReference>
<organism evidence="9 10">
    <name type="scientific">Eragrostis curvula</name>
    <name type="common">weeping love grass</name>
    <dbReference type="NCBI Taxonomy" id="38414"/>
    <lineage>
        <taxon>Eukaryota</taxon>
        <taxon>Viridiplantae</taxon>
        <taxon>Streptophyta</taxon>
        <taxon>Embryophyta</taxon>
        <taxon>Tracheophyta</taxon>
        <taxon>Spermatophyta</taxon>
        <taxon>Magnoliopsida</taxon>
        <taxon>Liliopsida</taxon>
        <taxon>Poales</taxon>
        <taxon>Poaceae</taxon>
        <taxon>PACMAD clade</taxon>
        <taxon>Chloridoideae</taxon>
        <taxon>Eragrostideae</taxon>
        <taxon>Eragrostidinae</taxon>
        <taxon>Eragrostis</taxon>
    </lineage>
</organism>
<evidence type="ECO:0000256" key="2">
    <source>
        <dbReference type="ARBA" id="ARBA00022741"/>
    </source>
</evidence>
<sequence length="1023" mass="114935">MTPDTKAALDKARNKASESSHKEVLPLHLAKVLAASHCNEGLILRLAIMQASHGDGNSKLEAFNNALGTMLTQLLQQSSSSSSSGKKGKQQRQRQPLPPHSVSLNNVLGRARLEQNRRGSFDSRLQVAYLVLGLILSADSNISDCLGDKNVGLTADRVAQQLFKLLCALEGGNTQLPNPSSATARPPQCPDPRSAHGFSMLKMYGHDLVAQARAGILKPVIGRNQDIKRVADIICSANNLNNAILVGEAGVGKTAVVEGLAQRIARGDLSRLKGARLISLDMGKLLAGTCMVGELERRLQAVLKEVKETPGTVILFIDEVHTVPGAGMTQQGGMGVANILKPMLARGQLRCIGATTPVEYRRYIERDAAFQRRFEKVEVAELSVKHTTYILRELRDTLERDYCVRIQDCAIVAAAKLSKRYLVDGHLPDKAIVLVKRACGNVRAQLERPPVEMENLEEKMSELKAELRSLMKDMVNKARRDEVKKLLQDVRARLEREKTEHGEKQERIQRHMKLRQEELSKLQWSERLRLPQSILQCGSRWEILIAVNKYRLKKLKKKESHLENQLKNLEASEHEKAVNIKQKQQDTQQKEQDVLKTLKSVRESMKGDEDPVLTAMTVSPEQIAEVVSRQSHIPVTRIGQEEEEWLRGLAGRLEQRVVGQTEAVNAVVDAMLTSRVAPDEERQHPIASFLFLGPTGVGKTELAKALTKELFDHESHIIRIDMSEYHDKYTVSRLFGAPPGYVGYEEGGQLTEKVRRRPYSLILLDEVEKAHEVVFDTLLQVLGDGRLTDGQGRTVNFTHTVIIMTSNLGAEDLLQQNKMMDNNSMERRQHKLVMNKVTKTFRTEFLGRLSKIVMFNPLSGQQLRKVARLQMKQVKARFAEKIMALDVTDAALDFILSLLDDQKYGARDIKNRIEERVATRLSKMLLNKEIDENCTVRINAAPEKDDLDYQVTRSGGLNGSVRSDDDDDEEEDYYFTTDEEKEDDDDYYFTTDEEDHGGSTMDDEEEDKDDGMDEEEDIIPSHG</sequence>
<comment type="caution">
    <text evidence="9">The sequence shown here is derived from an EMBL/GenBank/DDBJ whole genome shotgun (WGS) entry which is preliminary data.</text>
</comment>
<dbReference type="CDD" id="cd19499">
    <property type="entry name" value="RecA-like_ClpB_Hsp104-like"/>
    <property type="match status" value="1"/>
</dbReference>